<organism evidence="2 3">
    <name type="scientific">Hyalangium minutum</name>
    <dbReference type="NCBI Taxonomy" id="394096"/>
    <lineage>
        <taxon>Bacteria</taxon>
        <taxon>Pseudomonadati</taxon>
        <taxon>Myxococcota</taxon>
        <taxon>Myxococcia</taxon>
        <taxon>Myxococcales</taxon>
        <taxon>Cystobacterineae</taxon>
        <taxon>Archangiaceae</taxon>
        <taxon>Hyalangium</taxon>
    </lineage>
</organism>
<sequence length="52" mass="5984">MFLTDRFHQPQQAQVPMASATHLTRVLPSFNPYGEGKFWVMFNRATLPYSPA</sequence>
<name>A0A085WI89_9BACT</name>
<accession>A0A085WI89</accession>
<evidence type="ECO:0000313" key="1">
    <source>
        <dbReference type="EMBL" id="KFE67315.1"/>
    </source>
</evidence>
<dbReference type="EMBL" id="JMCB01000008">
    <property type="protein sequence ID" value="KFE67402.1"/>
    <property type="molecule type" value="Genomic_DNA"/>
</dbReference>
<evidence type="ECO:0000313" key="2">
    <source>
        <dbReference type="EMBL" id="KFE67402.1"/>
    </source>
</evidence>
<dbReference type="STRING" id="394096.DB31_8668"/>
<dbReference type="Proteomes" id="UP000028725">
    <property type="component" value="Unassembled WGS sequence"/>
</dbReference>
<reference evidence="2 3" key="1">
    <citation type="submission" date="2014-04" db="EMBL/GenBank/DDBJ databases">
        <title>Genome assembly of Hyalangium minutum DSM 14724.</title>
        <authorList>
            <person name="Sharma G."/>
            <person name="Subramanian S."/>
        </authorList>
    </citation>
    <scope>NUCLEOTIDE SEQUENCE [LARGE SCALE GENOMIC DNA]</scope>
    <source>
        <strain evidence="2 3">DSM 14724</strain>
    </source>
</reference>
<keyword evidence="3" id="KW-1185">Reference proteome</keyword>
<evidence type="ECO:0000313" key="3">
    <source>
        <dbReference type="Proteomes" id="UP000028725"/>
    </source>
</evidence>
<dbReference type="AlphaFoldDB" id="A0A085WI89"/>
<comment type="caution">
    <text evidence="2">The sequence shown here is derived from an EMBL/GenBank/DDBJ whole genome shotgun (WGS) entry which is preliminary data.</text>
</comment>
<protein>
    <submittedName>
        <fullName evidence="2">Uncharacterized protein</fullName>
    </submittedName>
</protein>
<dbReference type="EMBL" id="JMCB01000008">
    <property type="protein sequence ID" value="KFE67315.1"/>
    <property type="molecule type" value="Genomic_DNA"/>
</dbReference>
<proteinExistence type="predicted"/>
<gene>
    <name evidence="1" type="ORF">DB31_8668</name>
    <name evidence="2" type="ORF">DB31_8755</name>
</gene>